<dbReference type="AlphaFoldDB" id="A0A382S2V3"/>
<dbReference type="Pfam" id="PF04203">
    <property type="entry name" value="Sortase"/>
    <property type="match status" value="1"/>
</dbReference>
<dbReference type="CDD" id="cd05828">
    <property type="entry name" value="Sortase_D_1"/>
    <property type="match status" value="1"/>
</dbReference>
<dbReference type="SUPFAM" id="SSF63817">
    <property type="entry name" value="Sortase"/>
    <property type="match status" value="1"/>
</dbReference>
<keyword evidence="1" id="KW-0378">Hydrolase</keyword>
<gene>
    <name evidence="2" type="ORF">METZ01_LOCUS357090</name>
</gene>
<reference evidence="2" key="1">
    <citation type="submission" date="2018-05" db="EMBL/GenBank/DDBJ databases">
        <authorList>
            <person name="Lanie J.A."/>
            <person name="Ng W.-L."/>
            <person name="Kazmierczak K.M."/>
            <person name="Andrzejewski T.M."/>
            <person name="Davidsen T.M."/>
            <person name="Wayne K.J."/>
            <person name="Tettelin H."/>
            <person name="Glass J.I."/>
            <person name="Rusch D."/>
            <person name="Podicherti R."/>
            <person name="Tsui H.-C.T."/>
            <person name="Winkler M.E."/>
        </authorList>
    </citation>
    <scope>NUCLEOTIDE SEQUENCE</scope>
</reference>
<evidence type="ECO:0000313" key="2">
    <source>
        <dbReference type="EMBL" id="SVD04236.1"/>
    </source>
</evidence>
<accession>A0A382S2V3</accession>
<organism evidence="2">
    <name type="scientific">marine metagenome</name>
    <dbReference type="NCBI Taxonomy" id="408172"/>
    <lineage>
        <taxon>unclassified sequences</taxon>
        <taxon>metagenomes</taxon>
        <taxon>ecological metagenomes</taxon>
    </lineage>
</organism>
<sequence>VLVAVLLAVAAWQWGGAVLIHTKAWLAPQLIGRAWDATLASGQPQKPRAWADTWPEARLRVPDHGIDQYVLAGANGASLPFGPGHLDGSAMPGQPGTIVIAAHWDTYFGFLENLRGGALIVLETAAGEIRNFRVETRSTADARMSSIE</sequence>
<dbReference type="InterPro" id="IPR023365">
    <property type="entry name" value="Sortase_dom-sf"/>
</dbReference>
<feature type="non-terminal residue" evidence="2">
    <location>
        <position position="1"/>
    </location>
</feature>
<proteinExistence type="predicted"/>
<dbReference type="Gene3D" id="2.40.260.10">
    <property type="entry name" value="Sortase"/>
    <property type="match status" value="1"/>
</dbReference>
<dbReference type="EMBL" id="UINC01126017">
    <property type="protein sequence ID" value="SVD04236.1"/>
    <property type="molecule type" value="Genomic_DNA"/>
</dbReference>
<protein>
    <submittedName>
        <fullName evidence="2">Uncharacterized protein</fullName>
    </submittedName>
</protein>
<dbReference type="GO" id="GO:0016787">
    <property type="term" value="F:hydrolase activity"/>
    <property type="evidence" value="ECO:0007669"/>
    <property type="project" value="UniProtKB-KW"/>
</dbReference>
<dbReference type="InterPro" id="IPR005754">
    <property type="entry name" value="Sortase"/>
</dbReference>
<evidence type="ECO:0000256" key="1">
    <source>
        <dbReference type="ARBA" id="ARBA00022801"/>
    </source>
</evidence>
<dbReference type="InterPro" id="IPR041999">
    <property type="entry name" value="Sortase_D_1"/>
</dbReference>
<feature type="non-terminal residue" evidence="2">
    <location>
        <position position="148"/>
    </location>
</feature>
<name>A0A382S2V3_9ZZZZ</name>